<reference evidence="9" key="1">
    <citation type="submission" date="2010-07" db="EMBL/GenBank/DDBJ databases">
        <title>The genome sequence of Gaeumannomyces graminis var. tritici strain R3-111a-1.</title>
        <authorList>
            <consortium name="The Broad Institute Genome Sequencing Platform"/>
            <person name="Ma L.-J."/>
            <person name="Dead R."/>
            <person name="Young S."/>
            <person name="Zeng Q."/>
            <person name="Koehrsen M."/>
            <person name="Alvarado L."/>
            <person name="Berlin A."/>
            <person name="Chapman S.B."/>
            <person name="Chen Z."/>
            <person name="Freedman E."/>
            <person name="Gellesch M."/>
            <person name="Goldberg J."/>
            <person name="Griggs A."/>
            <person name="Gujja S."/>
            <person name="Heilman E.R."/>
            <person name="Heiman D."/>
            <person name="Hepburn T."/>
            <person name="Howarth C."/>
            <person name="Jen D."/>
            <person name="Larson L."/>
            <person name="Mehta T."/>
            <person name="Neiman D."/>
            <person name="Pearson M."/>
            <person name="Roberts A."/>
            <person name="Saif S."/>
            <person name="Shea T."/>
            <person name="Shenoy N."/>
            <person name="Sisk P."/>
            <person name="Stolte C."/>
            <person name="Sykes S."/>
            <person name="Walk T."/>
            <person name="White J."/>
            <person name="Yandava C."/>
            <person name="Haas B."/>
            <person name="Nusbaum C."/>
            <person name="Birren B."/>
        </authorList>
    </citation>
    <scope>NUCLEOTIDE SEQUENCE [LARGE SCALE GENOMIC DNA]</scope>
    <source>
        <strain evidence="9">R3-111a-1</strain>
    </source>
</reference>
<dbReference type="VEuPathDB" id="FungiDB:GGTG_05537"/>
<dbReference type="eggNOG" id="ENOG502RXS5">
    <property type="taxonomic scope" value="Eukaryota"/>
</dbReference>
<evidence type="ECO:0000256" key="4">
    <source>
        <dbReference type="SAM" id="MobiDB-lite"/>
    </source>
</evidence>
<dbReference type="InterPro" id="IPR002828">
    <property type="entry name" value="SurE-like_Pase/nucleotidase"/>
</dbReference>
<dbReference type="EnsemblFungi" id="EJT75604">
    <property type="protein sequence ID" value="EJT75604"/>
    <property type="gene ID" value="GGTG_05537"/>
</dbReference>
<comment type="similarity">
    <text evidence="1">Belongs to the SurE nucleotidase family.</text>
</comment>
<dbReference type="PANTHER" id="PTHR30457">
    <property type="entry name" value="5'-NUCLEOTIDASE SURE"/>
    <property type="match status" value="1"/>
</dbReference>
<evidence type="ECO:0000313" key="8">
    <source>
        <dbReference type="EnsemblFungi" id="EJT75604"/>
    </source>
</evidence>
<evidence type="ECO:0000256" key="1">
    <source>
        <dbReference type="ARBA" id="ARBA00011062"/>
    </source>
</evidence>
<evidence type="ECO:0000256" key="5">
    <source>
        <dbReference type="SAM" id="SignalP"/>
    </source>
</evidence>
<evidence type="ECO:0000313" key="7">
    <source>
        <dbReference type="EMBL" id="EJT75604.1"/>
    </source>
</evidence>
<feature type="signal peptide" evidence="5">
    <location>
        <begin position="1"/>
        <end position="18"/>
    </location>
</feature>
<feature type="chain" id="PRO_5015094574" evidence="5">
    <location>
        <begin position="19"/>
        <end position="299"/>
    </location>
</feature>
<proteinExistence type="inferred from homology"/>
<dbReference type="AlphaFoldDB" id="J3NW72"/>
<dbReference type="Proteomes" id="UP000006039">
    <property type="component" value="Unassembled WGS sequence"/>
</dbReference>
<gene>
    <name evidence="8" type="primary">20345995</name>
    <name evidence="7" type="ORF">GGTG_05537</name>
</gene>
<dbReference type="Gene3D" id="3.40.1210.10">
    <property type="entry name" value="Survival protein SurE-like phosphatase/nucleotidase"/>
    <property type="match status" value="1"/>
</dbReference>
<evidence type="ECO:0000259" key="6">
    <source>
        <dbReference type="Pfam" id="PF01975"/>
    </source>
</evidence>
<sequence>MRATTLVGALALPTLGLGIRIIQGNDDGWAEMYVRTMHDTLMAGGHDAVFSGPAEQKSGTGSHDAIPANRTTPCQYDSCPANSGPVGSDPKNPRLNWVNSFPVTAMKYGIDTFGPQIWGNNKTADLAVCGPNVGGNRWLQLPFSGTVGASVEAVKQGIPAIAFSGSSGTSPQVFNKTDPSPRAKLYSELALVLVDKLVSTGKPYLPAQTFLNVNFPDISDKCKSVGDFKWIMTRVTSGLFSGNDAPTCGRNKMPAEFDLIFTKDCQISVSVGDANDKTTAAPDKQQVVLDKLGNFLSCL</sequence>
<dbReference type="GO" id="GO:0046872">
    <property type="term" value="F:metal ion binding"/>
    <property type="evidence" value="ECO:0007669"/>
    <property type="project" value="UniProtKB-KW"/>
</dbReference>
<dbReference type="HOGENOM" id="CLU_045192_0_1_1"/>
<protein>
    <submittedName>
        <fullName evidence="7">Acid phosphatase</fullName>
    </submittedName>
</protein>
<dbReference type="Pfam" id="PF01975">
    <property type="entry name" value="SurE"/>
    <property type="match status" value="1"/>
</dbReference>
<dbReference type="RefSeq" id="XP_009221604.1">
    <property type="nucleotide sequence ID" value="XM_009223340.1"/>
</dbReference>
<keyword evidence="3" id="KW-0378">Hydrolase</keyword>
<dbReference type="STRING" id="644352.J3NW72"/>
<feature type="domain" description="Survival protein SurE-like phosphatase/nucleotidase" evidence="6">
    <location>
        <begin position="22"/>
        <end position="223"/>
    </location>
</feature>
<evidence type="ECO:0000256" key="3">
    <source>
        <dbReference type="ARBA" id="ARBA00022801"/>
    </source>
</evidence>
<reference evidence="7" key="3">
    <citation type="submission" date="2010-09" db="EMBL/GenBank/DDBJ databases">
        <title>Annotation of Gaeumannomyces graminis var. tritici R3-111a-1.</title>
        <authorList>
            <consortium name="The Broad Institute Genome Sequencing Platform"/>
            <person name="Ma L.-J."/>
            <person name="Dead R."/>
            <person name="Young S.K."/>
            <person name="Zeng Q."/>
            <person name="Gargeya S."/>
            <person name="Fitzgerald M."/>
            <person name="Haas B."/>
            <person name="Abouelleil A."/>
            <person name="Alvarado L."/>
            <person name="Arachchi H.M."/>
            <person name="Berlin A."/>
            <person name="Brown A."/>
            <person name="Chapman S.B."/>
            <person name="Chen Z."/>
            <person name="Dunbar C."/>
            <person name="Freedman E."/>
            <person name="Gearin G."/>
            <person name="Gellesch M."/>
            <person name="Goldberg J."/>
            <person name="Griggs A."/>
            <person name="Gujja S."/>
            <person name="Heiman D."/>
            <person name="Howarth C."/>
            <person name="Larson L."/>
            <person name="Lui A."/>
            <person name="MacDonald P.J.P."/>
            <person name="Mehta T."/>
            <person name="Montmayeur A."/>
            <person name="Murphy C."/>
            <person name="Neiman D."/>
            <person name="Pearson M."/>
            <person name="Priest M."/>
            <person name="Roberts A."/>
            <person name="Saif S."/>
            <person name="Shea T."/>
            <person name="Shenoy N."/>
            <person name="Sisk P."/>
            <person name="Stolte C."/>
            <person name="Sykes S."/>
            <person name="Yandava C."/>
            <person name="Wortman J."/>
            <person name="Nusbaum C."/>
            <person name="Birren B."/>
        </authorList>
    </citation>
    <scope>NUCLEOTIDE SEQUENCE</scope>
    <source>
        <strain evidence="7">R3-111a-1</strain>
    </source>
</reference>
<dbReference type="EMBL" id="GL385397">
    <property type="protein sequence ID" value="EJT75604.1"/>
    <property type="molecule type" value="Genomic_DNA"/>
</dbReference>
<keyword evidence="5" id="KW-0732">Signal</keyword>
<name>J3NW72_GAET3</name>
<keyword evidence="9" id="KW-1185">Reference proteome</keyword>
<dbReference type="PANTHER" id="PTHR30457:SF0">
    <property type="entry name" value="PHOSPHATASE, PUTATIVE (AFU_ORTHOLOGUE AFUA_4G01070)-RELATED"/>
    <property type="match status" value="1"/>
</dbReference>
<organism evidence="7">
    <name type="scientific">Gaeumannomyces tritici (strain R3-111a-1)</name>
    <name type="common">Wheat and barley take-all root rot fungus</name>
    <name type="synonym">Gaeumannomyces graminis var. tritici</name>
    <dbReference type="NCBI Taxonomy" id="644352"/>
    <lineage>
        <taxon>Eukaryota</taxon>
        <taxon>Fungi</taxon>
        <taxon>Dikarya</taxon>
        <taxon>Ascomycota</taxon>
        <taxon>Pezizomycotina</taxon>
        <taxon>Sordariomycetes</taxon>
        <taxon>Sordariomycetidae</taxon>
        <taxon>Magnaporthales</taxon>
        <taxon>Magnaporthaceae</taxon>
        <taxon>Gaeumannomyces</taxon>
    </lineage>
</organism>
<keyword evidence="2" id="KW-0479">Metal-binding</keyword>
<dbReference type="OrthoDB" id="4018688at2759"/>
<dbReference type="GeneID" id="20345995"/>
<dbReference type="InterPro" id="IPR030048">
    <property type="entry name" value="SurE"/>
</dbReference>
<dbReference type="SUPFAM" id="SSF64167">
    <property type="entry name" value="SurE-like"/>
    <property type="match status" value="1"/>
</dbReference>
<feature type="region of interest" description="Disordered" evidence="4">
    <location>
        <begin position="48"/>
        <end position="73"/>
    </location>
</feature>
<reference evidence="8" key="4">
    <citation type="journal article" date="2015" name="G3 (Bethesda)">
        <title>Genome sequences of three phytopathogenic species of the Magnaporthaceae family of fungi.</title>
        <authorList>
            <person name="Okagaki L.H."/>
            <person name="Nunes C.C."/>
            <person name="Sailsbery J."/>
            <person name="Clay B."/>
            <person name="Brown D."/>
            <person name="John T."/>
            <person name="Oh Y."/>
            <person name="Young N."/>
            <person name="Fitzgerald M."/>
            <person name="Haas B.J."/>
            <person name="Zeng Q."/>
            <person name="Young S."/>
            <person name="Adiconis X."/>
            <person name="Fan L."/>
            <person name="Levin J.Z."/>
            <person name="Mitchell T.K."/>
            <person name="Okubara P.A."/>
            <person name="Farman M.L."/>
            <person name="Kohn L.M."/>
            <person name="Birren B."/>
            <person name="Ma L.-J."/>
            <person name="Dean R.A."/>
        </authorList>
    </citation>
    <scope>NUCLEOTIDE SEQUENCE</scope>
    <source>
        <strain evidence="8">R3-111a-1</strain>
    </source>
</reference>
<dbReference type="GO" id="GO:0008252">
    <property type="term" value="F:nucleotidase activity"/>
    <property type="evidence" value="ECO:0007669"/>
    <property type="project" value="InterPro"/>
</dbReference>
<accession>J3NW72</accession>
<reference evidence="8" key="5">
    <citation type="submission" date="2018-04" db="UniProtKB">
        <authorList>
            <consortium name="EnsemblFungi"/>
        </authorList>
    </citation>
    <scope>IDENTIFICATION</scope>
    <source>
        <strain evidence="8">R3-111a-1</strain>
    </source>
</reference>
<evidence type="ECO:0000256" key="2">
    <source>
        <dbReference type="ARBA" id="ARBA00022723"/>
    </source>
</evidence>
<reference evidence="7" key="2">
    <citation type="submission" date="2010-07" db="EMBL/GenBank/DDBJ databases">
        <authorList>
            <consortium name="The Broad Institute Genome Sequencing Platform"/>
            <consortium name="Broad Institute Genome Sequencing Center for Infectious Disease"/>
            <person name="Ma L.-J."/>
            <person name="Dead R."/>
            <person name="Young S."/>
            <person name="Zeng Q."/>
            <person name="Koehrsen M."/>
            <person name="Alvarado L."/>
            <person name="Berlin A."/>
            <person name="Chapman S.B."/>
            <person name="Chen Z."/>
            <person name="Freedman E."/>
            <person name="Gellesch M."/>
            <person name="Goldberg J."/>
            <person name="Griggs A."/>
            <person name="Gujja S."/>
            <person name="Heilman E.R."/>
            <person name="Heiman D."/>
            <person name="Hepburn T."/>
            <person name="Howarth C."/>
            <person name="Jen D."/>
            <person name="Larson L."/>
            <person name="Mehta T."/>
            <person name="Neiman D."/>
            <person name="Pearson M."/>
            <person name="Roberts A."/>
            <person name="Saif S."/>
            <person name="Shea T."/>
            <person name="Shenoy N."/>
            <person name="Sisk P."/>
            <person name="Stolte C."/>
            <person name="Sykes S."/>
            <person name="Walk T."/>
            <person name="White J."/>
            <person name="Yandava C."/>
            <person name="Haas B."/>
            <person name="Nusbaum C."/>
            <person name="Birren B."/>
        </authorList>
    </citation>
    <scope>NUCLEOTIDE SEQUENCE</scope>
    <source>
        <strain evidence="7">R3-111a-1</strain>
    </source>
</reference>
<evidence type="ECO:0000313" key="9">
    <source>
        <dbReference type="Proteomes" id="UP000006039"/>
    </source>
</evidence>
<dbReference type="InterPro" id="IPR036523">
    <property type="entry name" value="SurE-like_sf"/>
</dbReference>